<dbReference type="AlphaFoldDB" id="A0A935K4F8"/>
<evidence type="ECO:0000313" key="9">
    <source>
        <dbReference type="Proteomes" id="UP000739411"/>
    </source>
</evidence>
<dbReference type="PROSITE" id="PS50850">
    <property type="entry name" value="MFS"/>
    <property type="match status" value="1"/>
</dbReference>
<dbReference type="InterPro" id="IPR020846">
    <property type="entry name" value="MFS_dom"/>
</dbReference>
<organism evidence="8 9">
    <name type="scientific">Candidatus Dechloromonas phosphorivorans</name>
    <dbReference type="NCBI Taxonomy" id="2899244"/>
    <lineage>
        <taxon>Bacteria</taxon>
        <taxon>Pseudomonadati</taxon>
        <taxon>Pseudomonadota</taxon>
        <taxon>Betaproteobacteria</taxon>
        <taxon>Rhodocyclales</taxon>
        <taxon>Azonexaceae</taxon>
        <taxon>Dechloromonas</taxon>
    </lineage>
</organism>
<feature type="transmembrane region" description="Helical" evidence="6">
    <location>
        <begin position="317"/>
        <end position="335"/>
    </location>
</feature>
<dbReference type="InterPro" id="IPR011701">
    <property type="entry name" value="MFS"/>
</dbReference>
<feature type="transmembrane region" description="Helical" evidence="6">
    <location>
        <begin position="347"/>
        <end position="366"/>
    </location>
</feature>
<keyword evidence="2" id="KW-1003">Cell membrane</keyword>
<feature type="transmembrane region" description="Helical" evidence="6">
    <location>
        <begin position="168"/>
        <end position="187"/>
    </location>
</feature>
<keyword evidence="4 6" id="KW-1133">Transmembrane helix</keyword>
<dbReference type="Proteomes" id="UP000739411">
    <property type="component" value="Unassembled WGS sequence"/>
</dbReference>
<accession>A0A935K4F8</accession>
<dbReference type="Pfam" id="PF07690">
    <property type="entry name" value="MFS_1"/>
    <property type="match status" value="1"/>
</dbReference>
<dbReference type="PANTHER" id="PTHR43124:SF3">
    <property type="entry name" value="CHLORAMPHENICOL EFFLUX PUMP RV0191"/>
    <property type="match status" value="1"/>
</dbReference>
<dbReference type="GO" id="GO:0022857">
    <property type="term" value="F:transmembrane transporter activity"/>
    <property type="evidence" value="ECO:0007669"/>
    <property type="project" value="InterPro"/>
</dbReference>
<feature type="transmembrane region" description="Helical" evidence="6">
    <location>
        <begin position="108"/>
        <end position="125"/>
    </location>
</feature>
<feature type="transmembrane region" description="Helical" evidence="6">
    <location>
        <begin position="287"/>
        <end position="305"/>
    </location>
</feature>
<gene>
    <name evidence="8" type="ORF">IPJ38_14745</name>
</gene>
<dbReference type="InterPro" id="IPR050189">
    <property type="entry name" value="MFS_Efflux_Transporters"/>
</dbReference>
<dbReference type="Gene3D" id="1.20.1250.20">
    <property type="entry name" value="MFS general substrate transporter like domains"/>
    <property type="match status" value="1"/>
</dbReference>
<dbReference type="GO" id="GO:0005886">
    <property type="term" value="C:plasma membrane"/>
    <property type="evidence" value="ECO:0007669"/>
    <property type="project" value="UniProtKB-SubCell"/>
</dbReference>
<keyword evidence="3 6" id="KW-0812">Transmembrane</keyword>
<sequence length="405" mass="43230">MSLPDSRQLWLRLFLPFAAGYFLSYLYRTVNAVIGPVLARELGLGDNALGLLTSTYFLAFGAAQLPLGMLLDRFGPRRVEAGLLLIAACGAATFALSDTLGGLASGRALIGLGVSACLMASFKAFSQWFPPERQASLTGWIMASGGLGALAASKPLELALGFATWREVALLLAGCTVVVAASLWYFVPDKAGEDKGTGFAAQMAGVRSIFSSSHFWRYAPMGFWFTGGFMAVQGLWVARWMTVMEGLDGAAIAARLTWMSGAMLGGFLFMGFFATALVRRGIKLERVYLVAMLMAIAILLFITSAPSAGSNWLWPGAWRLFSLSNIAYSLVAQSFPPALSGRANTALNLLVFAGAFGLQWGIGIFVDALQASGWSGDAAFRAAFYTLSGGQLLAIIWLLRPVRQS</sequence>
<evidence type="ECO:0000256" key="3">
    <source>
        <dbReference type="ARBA" id="ARBA00022692"/>
    </source>
</evidence>
<protein>
    <submittedName>
        <fullName evidence="8">MFS transporter</fullName>
    </submittedName>
</protein>
<evidence type="ECO:0000256" key="4">
    <source>
        <dbReference type="ARBA" id="ARBA00022989"/>
    </source>
</evidence>
<dbReference type="EMBL" id="JADJMS010000034">
    <property type="protein sequence ID" value="MBK7416173.1"/>
    <property type="molecule type" value="Genomic_DNA"/>
</dbReference>
<feature type="transmembrane region" description="Helical" evidence="6">
    <location>
        <begin position="215"/>
        <end position="236"/>
    </location>
</feature>
<feature type="transmembrane region" description="Helical" evidence="6">
    <location>
        <begin position="79"/>
        <end position="96"/>
    </location>
</feature>
<evidence type="ECO:0000256" key="6">
    <source>
        <dbReference type="SAM" id="Phobius"/>
    </source>
</evidence>
<dbReference type="SUPFAM" id="SSF103473">
    <property type="entry name" value="MFS general substrate transporter"/>
    <property type="match status" value="1"/>
</dbReference>
<feature type="transmembrane region" description="Helical" evidence="6">
    <location>
        <begin position="378"/>
        <end position="399"/>
    </location>
</feature>
<feature type="transmembrane region" description="Helical" evidence="6">
    <location>
        <begin position="256"/>
        <end position="278"/>
    </location>
</feature>
<evidence type="ECO:0000256" key="5">
    <source>
        <dbReference type="ARBA" id="ARBA00023136"/>
    </source>
</evidence>
<proteinExistence type="predicted"/>
<comment type="subcellular location">
    <subcellularLocation>
        <location evidence="1">Cell membrane</location>
        <topology evidence="1">Multi-pass membrane protein</topology>
    </subcellularLocation>
</comment>
<keyword evidence="5 6" id="KW-0472">Membrane</keyword>
<evidence type="ECO:0000256" key="2">
    <source>
        <dbReference type="ARBA" id="ARBA00022475"/>
    </source>
</evidence>
<comment type="caution">
    <text evidence="8">The sequence shown here is derived from an EMBL/GenBank/DDBJ whole genome shotgun (WGS) entry which is preliminary data.</text>
</comment>
<feature type="transmembrane region" description="Helical" evidence="6">
    <location>
        <begin position="47"/>
        <end position="67"/>
    </location>
</feature>
<evidence type="ECO:0000313" key="8">
    <source>
        <dbReference type="EMBL" id="MBK7416173.1"/>
    </source>
</evidence>
<dbReference type="PANTHER" id="PTHR43124">
    <property type="entry name" value="PURINE EFFLUX PUMP PBUE"/>
    <property type="match status" value="1"/>
</dbReference>
<name>A0A935K4F8_9RHOO</name>
<evidence type="ECO:0000256" key="1">
    <source>
        <dbReference type="ARBA" id="ARBA00004651"/>
    </source>
</evidence>
<feature type="transmembrane region" description="Helical" evidence="6">
    <location>
        <begin position="9"/>
        <end position="27"/>
    </location>
</feature>
<feature type="transmembrane region" description="Helical" evidence="6">
    <location>
        <begin position="137"/>
        <end position="156"/>
    </location>
</feature>
<reference evidence="8 9" key="1">
    <citation type="submission" date="2020-10" db="EMBL/GenBank/DDBJ databases">
        <title>Connecting structure to function with the recovery of over 1000 high-quality activated sludge metagenome-assembled genomes encoding full-length rRNA genes using long-read sequencing.</title>
        <authorList>
            <person name="Singleton C.M."/>
            <person name="Petriglieri F."/>
            <person name="Kristensen J.M."/>
            <person name="Kirkegaard R.H."/>
            <person name="Michaelsen T.Y."/>
            <person name="Andersen M.H."/>
            <person name="Karst S.M."/>
            <person name="Dueholm M.S."/>
            <person name="Nielsen P.H."/>
            <person name="Albertsen M."/>
        </authorList>
    </citation>
    <scope>NUCLEOTIDE SEQUENCE [LARGE SCALE GENOMIC DNA]</scope>
    <source>
        <strain evidence="8">EsbW_18-Q3-R4-48_BATAC.463</strain>
    </source>
</reference>
<feature type="domain" description="Major facilitator superfamily (MFS) profile" evidence="7">
    <location>
        <begin position="13"/>
        <end position="405"/>
    </location>
</feature>
<dbReference type="InterPro" id="IPR036259">
    <property type="entry name" value="MFS_trans_sf"/>
</dbReference>
<evidence type="ECO:0000259" key="7">
    <source>
        <dbReference type="PROSITE" id="PS50850"/>
    </source>
</evidence>